<dbReference type="EMBL" id="VSWD01000001">
    <property type="protein sequence ID" value="KAK3109094.1"/>
    <property type="molecule type" value="Genomic_DNA"/>
</dbReference>
<dbReference type="SUPFAM" id="SSF75625">
    <property type="entry name" value="YebC-like"/>
    <property type="match status" value="1"/>
</dbReference>
<protein>
    <submittedName>
        <fullName evidence="1">Uncharacterized protein</fullName>
    </submittedName>
</protein>
<comment type="caution">
    <text evidence="1">The sequence shown here is derived from an EMBL/GenBank/DDBJ whole genome shotgun (WGS) entry which is preliminary data.</text>
</comment>
<keyword evidence="2" id="KW-1185">Reference proteome</keyword>
<proteinExistence type="predicted"/>
<evidence type="ECO:0000313" key="2">
    <source>
        <dbReference type="Proteomes" id="UP001186944"/>
    </source>
</evidence>
<dbReference type="Proteomes" id="UP001186944">
    <property type="component" value="Unassembled WGS sequence"/>
</dbReference>
<gene>
    <name evidence="1" type="ORF">FSP39_022906</name>
</gene>
<dbReference type="InterPro" id="IPR029072">
    <property type="entry name" value="YebC-like"/>
</dbReference>
<accession>A0AA88YVU7</accession>
<dbReference type="AlphaFoldDB" id="A0AA88YVU7"/>
<name>A0AA88YVU7_PINIB</name>
<sequence length="112" mass="13058">MKIKKSKFTQEKADQTFLIHSSVDDKILGQHGGELMLERKFSCFKPCVLGILCFKTEFICDGDSVMGLKKNLEREGYEIQGFDTVYIPKIPLELTDEEFQDMNRMSEKFEEY</sequence>
<reference evidence="1" key="1">
    <citation type="submission" date="2019-08" db="EMBL/GenBank/DDBJ databases">
        <title>The improved chromosome-level genome for the pearl oyster Pinctada fucata martensii using PacBio sequencing and Hi-C.</title>
        <authorList>
            <person name="Zheng Z."/>
        </authorList>
    </citation>
    <scope>NUCLEOTIDE SEQUENCE</scope>
    <source>
        <strain evidence="1">ZZ-2019</strain>
        <tissue evidence="1">Adductor muscle</tissue>
    </source>
</reference>
<organism evidence="1 2">
    <name type="scientific">Pinctada imbricata</name>
    <name type="common">Atlantic pearl-oyster</name>
    <name type="synonym">Pinctada martensii</name>
    <dbReference type="NCBI Taxonomy" id="66713"/>
    <lineage>
        <taxon>Eukaryota</taxon>
        <taxon>Metazoa</taxon>
        <taxon>Spiralia</taxon>
        <taxon>Lophotrochozoa</taxon>
        <taxon>Mollusca</taxon>
        <taxon>Bivalvia</taxon>
        <taxon>Autobranchia</taxon>
        <taxon>Pteriomorphia</taxon>
        <taxon>Pterioida</taxon>
        <taxon>Pterioidea</taxon>
        <taxon>Pteriidae</taxon>
        <taxon>Pinctada</taxon>
    </lineage>
</organism>
<evidence type="ECO:0000313" key="1">
    <source>
        <dbReference type="EMBL" id="KAK3109094.1"/>
    </source>
</evidence>